<reference evidence="2" key="1">
    <citation type="submission" date="2021-04" db="EMBL/GenBank/DDBJ databases">
        <title>Isolation of p-tert-butylphenol degrading bacteria Sphingobium phenoxybenzoativorans Tas13 from active sludge.</title>
        <authorList>
            <person name="Li Y."/>
        </authorList>
    </citation>
    <scope>NUCLEOTIDE SEQUENCE</scope>
    <source>
        <strain evidence="2">Tas13</strain>
    </source>
</reference>
<dbReference type="InterPro" id="IPR045079">
    <property type="entry name" value="Oxoprolinase-like"/>
</dbReference>
<dbReference type="RefSeq" id="WP_212610449.1">
    <property type="nucleotide sequence ID" value="NZ_CP073910.1"/>
</dbReference>
<gene>
    <name evidence="2" type="ORF">KFK14_07560</name>
</gene>
<dbReference type="Proteomes" id="UP000681425">
    <property type="component" value="Chromosome"/>
</dbReference>
<dbReference type="EMBL" id="CP073910">
    <property type="protein sequence ID" value="QUT07256.1"/>
    <property type="molecule type" value="Genomic_DNA"/>
</dbReference>
<accession>A0A975Q316</accession>
<proteinExistence type="predicted"/>
<evidence type="ECO:0000259" key="1">
    <source>
        <dbReference type="Pfam" id="PF02538"/>
    </source>
</evidence>
<keyword evidence="3" id="KW-1185">Reference proteome</keyword>
<dbReference type="PANTHER" id="PTHR11365">
    <property type="entry name" value="5-OXOPROLINASE RELATED"/>
    <property type="match status" value="1"/>
</dbReference>
<dbReference type="InterPro" id="IPR003692">
    <property type="entry name" value="Hydantoinase_B"/>
</dbReference>
<dbReference type="GO" id="GO:0017168">
    <property type="term" value="F:5-oxoprolinase (ATP-hydrolyzing) activity"/>
    <property type="evidence" value="ECO:0007669"/>
    <property type="project" value="TreeGrafter"/>
</dbReference>
<organism evidence="2 3">
    <name type="scientific">Sphingobium phenoxybenzoativorans</name>
    <dbReference type="NCBI Taxonomy" id="1592790"/>
    <lineage>
        <taxon>Bacteria</taxon>
        <taxon>Pseudomonadati</taxon>
        <taxon>Pseudomonadota</taxon>
        <taxon>Alphaproteobacteria</taxon>
        <taxon>Sphingomonadales</taxon>
        <taxon>Sphingomonadaceae</taxon>
        <taxon>Sphingobium</taxon>
    </lineage>
</organism>
<feature type="domain" description="Hydantoinase B/oxoprolinase" evidence="1">
    <location>
        <begin position="3"/>
        <end position="512"/>
    </location>
</feature>
<dbReference type="PANTHER" id="PTHR11365:SF23">
    <property type="entry name" value="HYPOTHETICAL 5-OXOPROLINASE (EUROFUNG)-RELATED"/>
    <property type="match status" value="1"/>
</dbReference>
<dbReference type="AlphaFoldDB" id="A0A975Q316"/>
<dbReference type="GO" id="GO:0005829">
    <property type="term" value="C:cytosol"/>
    <property type="evidence" value="ECO:0007669"/>
    <property type="project" value="TreeGrafter"/>
</dbReference>
<sequence length="523" mass="56095">MSPLELEQYWTNLRSLVSERAKVMQRSAFAAVVREAGDLAYAVFDAEGNMVAQAETGTPGHVNCLEACGKFLIEKFAGNIAEGDVLITNDPWLGAGHYFDITILAPVFRNGKIIAYLGSTNHHADIGGLGMSSMAIDVHQEGLSIPPMKLVEAGEPNAVLYDIIRSNVRVPDVVVGDLAAQISSALSGGVAINEMCDRHGLDDIEELSSEIIQRSEDAMRAAIRGCPAGTWASRCEFELTADTSIHLDLRLTIDNERGEVNLDFTGSSDQLNIGVNVVENYARAYATFAVRSCLAAELPNNTGSLRPIKFSAPAGSIINCTYPAPVASRHVVGMYVPMPILDALFNAVPDRVLANGPGCPSTAVVSGLDDAGKHYNIFFTVAGGMGARRLKPGMDATNYPTGVRSTPVEMLEREAPIVFIKKELRRGSGGTGRQHGGDGQVVEFRVRSDKEWLLSAQCTALHNPPNGMDGGDPGELSRFLINGKTAVPQFQQRMSRTDTVRIETAGGAGFGAVEQQYDVKKQS</sequence>
<dbReference type="Pfam" id="PF02538">
    <property type="entry name" value="Hydantoinase_B"/>
    <property type="match status" value="1"/>
</dbReference>
<evidence type="ECO:0000313" key="2">
    <source>
        <dbReference type="EMBL" id="QUT07256.1"/>
    </source>
</evidence>
<name>A0A975Q316_9SPHN</name>
<protein>
    <submittedName>
        <fullName evidence="2">Hydantoinase B/oxoprolinase family protein</fullName>
    </submittedName>
</protein>
<dbReference type="KEGG" id="spph:KFK14_07560"/>
<evidence type="ECO:0000313" key="3">
    <source>
        <dbReference type="Proteomes" id="UP000681425"/>
    </source>
</evidence>
<dbReference type="GO" id="GO:0006749">
    <property type="term" value="P:glutathione metabolic process"/>
    <property type="evidence" value="ECO:0007669"/>
    <property type="project" value="TreeGrafter"/>
</dbReference>